<accession>A0A5A7TKB6</accession>
<name>A0A5A7TKB6_CUCMM</name>
<reference evidence="1 2" key="1">
    <citation type="submission" date="2019-08" db="EMBL/GenBank/DDBJ databases">
        <title>Draft genome sequences of two oriental melons (Cucumis melo L. var makuwa).</title>
        <authorList>
            <person name="Kwon S.-Y."/>
        </authorList>
    </citation>
    <scope>NUCLEOTIDE SEQUENCE [LARGE SCALE GENOMIC DNA]</scope>
    <source>
        <strain evidence="2">cv. SW 3</strain>
        <tissue evidence="1">Leaf</tissue>
    </source>
</reference>
<dbReference type="EMBL" id="SSTE01016227">
    <property type="protein sequence ID" value="KAA0042187.1"/>
    <property type="molecule type" value="Genomic_DNA"/>
</dbReference>
<protein>
    <recommendedName>
        <fullName evidence="3">NBS-LRR type resistance protein</fullName>
    </recommendedName>
</protein>
<proteinExistence type="predicted"/>
<evidence type="ECO:0000313" key="1">
    <source>
        <dbReference type="EMBL" id="KAA0042187.1"/>
    </source>
</evidence>
<evidence type="ECO:0008006" key="3">
    <source>
        <dbReference type="Google" id="ProtNLM"/>
    </source>
</evidence>
<gene>
    <name evidence="1" type="ORF">E6C27_scaffold67G006820</name>
</gene>
<sequence>MHAISLVIPRDAHISLVIPKDAHISLVIPKDARISLVIPKDTPIRKIQSTSQIRTGLTVLRRQNSMIIIQTIDYLIPNLKTLKSIDIQIQSTT</sequence>
<organism evidence="1 2">
    <name type="scientific">Cucumis melo var. makuwa</name>
    <name type="common">Oriental melon</name>
    <dbReference type="NCBI Taxonomy" id="1194695"/>
    <lineage>
        <taxon>Eukaryota</taxon>
        <taxon>Viridiplantae</taxon>
        <taxon>Streptophyta</taxon>
        <taxon>Embryophyta</taxon>
        <taxon>Tracheophyta</taxon>
        <taxon>Spermatophyta</taxon>
        <taxon>Magnoliopsida</taxon>
        <taxon>eudicotyledons</taxon>
        <taxon>Gunneridae</taxon>
        <taxon>Pentapetalae</taxon>
        <taxon>rosids</taxon>
        <taxon>fabids</taxon>
        <taxon>Cucurbitales</taxon>
        <taxon>Cucurbitaceae</taxon>
        <taxon>Benincaseae</taxon>
        <taxon>Cucumis</taxon>
    </lineage>
</organism>
<comment type="caution">
    <text evidence="1">The sequence shown here is derived from an EMBL/GenBank/DDBJ whole genome shotgun (WGS) entry which is preliminary data.</text>
</comment>
<dbReference type="Proteomes" id="UP000321393">
    <property type="component" value="Unassembled WGS sequence"/>
</dbReference>
<dbReference type="AlphaFoldDB" id="A0A5A7TKB6"/>
<evidence type="ECO:0000313" key="2">
    <source>
        <dbReference type="Proteomes" id="UP000321393"/>
    </source>
</evidence>